<accession>A0A290PZT4</accession>
<proteinExistence type="predicted"/>
<reference evidence="1 2" key="1">
    <citation type="submission" date="2019-12" db="EMBL/GenBank/DDBJ databases">
        <title>Whole genome sequences of Lactococcus raffinolactis strains isolated from sewage.</title>
        <authorList>
            <person name="Ybazeta G."/>
            <person name="Ross M."/>
            <person name="Brabant-Kirwan D."/>
            <person name="Saleh M."/>
            <person name="Dillon J.A."/>
            <person name="Splinter K."/>
            <person name="Nokhbeh R."/>
        </authorList>
    </citation>
    <scope>NUCLEOTIDE SEQUENCE [LARGE SCALE GENOMIC DNA]</scope>
    <source>
        <strain evidence="1 2">Lr_19_5</strain>
    </source>
</reference>
<dbReference type="RefSeq" id="WP_096039976.1">
    <property type="nucleotide sequence ID" value="NZ_CBCPKB010000013.1"/>
</dbReference>
<dbReference type="AlphaFoldDB" id="A0A290PZT4"/>
<sequence>MDNLSFEKIWEDVFMFELEISVENKYGSFKKTCYLQKDSLVEFSKMISDFLHLPSKSKEIKWGDILDNELSECVFTIFPIDSSGHIVMKVFLVQIDDDNKNESALYIQTELGLLENFGKNVLGYLENVGRKVSLN</sequence>
<dbReference type="EMBL" id="CP047616">
    <property type="protein sequence ID" value="QIW53163.1"/>
    <property type="molecule type" value="Genomic_DNA"/>
</dbReference>
<name>A0A290PZT4_9LACT</name>
<gene>
    <name evidence="1" type="ORF">GU336_02790</name>
</gene>
<dbReference type="Proteomes" id="UP000501945">
    <property type="component" value="Chromosome"/>
</dbReference>
<dbReference type="KEGG" id="lrn:CMV25_06775"/>
<organism evidence="1 2">
    <name type="scientific">Pseudolactococcus raffinolactis</name>
    <dbReference type="NCBI Taxonomy" id="1366"/>
    <lineage>
        <taxon>Bacteria</taxon>
        <taxon>Bacillati</taxon>
        <taxon>Bacillota</taxon>
        <taxon>Bacilli</taxon>
        <taxon>Lactobacillales</taxon>
        <taxon>Streptococcaceae</taxon>
        <taxon>Pseudolactococcus</taxon>
    </lineage>
</organism>
<evidence type="ECO:0000313" key="2">
    <source>
        <dbReference type="Proteomes" id="UP000501945"/>
    </source>
</evidence>
<protein>
    <submittedName>
        <fullName evidence="1">Uncharacterized protein</fullName>
    </submittedName>
</protein>
<dbReference type="STRING" id="1348633.GCA_001591765_00176"/>
<evidence type="ECO:0000313" key="1">
    <source>
        <dbReference type="EMBL" id="QIW53163.1"/>
    </source>
</evidence>